<evidence type="ECO:0000256" key="1">
    <source>
        <dbReference type="ARBA" id="ARBA00004173"/>
    </source>
</evidence>
<dbReference type="AlphaFoldDB" id="A0AAV0AYM7"/>
<dbReference type="Pfam" id="PF13500">
    <property type="entry name" value="AAA_26"/>
    <property type="match status" value="1"/>
</dbReference>
<keyword evidence="5" id="KW-1185">Reference proteome</keyword>
<evidence type="ECO:0000256" key="3">
    <source>
        <dbReference type="ARBA" id="ARBA00022679"/>
    </source>
</evidence>
<dbReference type="PANTHER" id="PTHR42684:SF3">
    <property type="entry name" value="ADENOSYLMETHIONINE-8-AMINO-7-OXONONANOATE AMINOTRANSFERASE"/>
    <property type="match status" value="1"/>
</dbReference>
<evidence type="ECO:0000313" key="4">
    <source>
        <dbReference type="EMBL" id="CAH7673819.1"/>
    </source>
</evidence>
<dbReference type="Gene3D" id="3.40.640.10">
    <property type="entry name" value="Type I PLP-dependent aspartate aminotransferase-like (Major domain)"/>
    <property type="match status" value="1"/>
</dbReference>
<dbReference type="CDD" id="cd03109">
    <property type="entry name" value="DTBS"/>
    <property type="match status" value="1"/>
</dbReference>
<dbReference type="InterPro" id="IPR049704">
    <property type="entry name" value="Aminotrans_3_PPA_site"/>
</dbReference>
<gene>
    <name evidence="4" type="ORF">PPACK8108_LOCUS8716</name>
</gene>
<evidence type="ECO:0000256" key="2">
    <source>
        <dbReference type="ARBA" id="ARBA00022576"/>
    </source>
</evidence>
<dbReference type="GO" id="GO:0009102">
    <property type="term" value="P:biotin biosynthetic process"/>
    <property type="evidence" value="ECO:0007669"/>
    <property type="project" value="TreeGrafter"/>
</dbReference>
<dbReference type="EMBL" id="CALTRL010001823">
    <property type="protein sequence ID" value="CAH7673819.1"/>
    <property type="molecule type" value="Genomic_DNA"/>
</dbReference>
<comment type="subcellular location">
    <subcellularLocation>
        <location evidence="1">Mitochondrion</location>
    </subcellularLocation>
</comment>
<dbReference type="Proteomes" id="UP001153365">
    <property type="component" value="Unassembled WGS sequence"/>
</dbReference>
<proteinExistence type="predicted"/>
<dbReference type="GO" id="GO:0004015">
    <property type="term" value="F:adenosylmethionine-8-amino-7-oxononanoate transaminase activity"/>
    <property type="evidence" value="ECO:0007669"/>
    <property type="project" value="TreeGrafter"/>
</dbReference>
<dbReference type="InterPro" id="IPR015424">
    <property type="entry name" value="PyrdxlP-dep_Trfase"/>
</dbReference>
<dbReference type="PANTHER" id="PTHR42684">
    <property type="entry name" value="ADENOSYLMETHIONINE-8-AMINO-7-OXONONANOATE AMINOTRANSFERASE"/>
    <property type="match status" value="1"/>
</dbReference>
<dbReference type="PROSITE" id="PS00600">
    <property type="entry name" value="AA_TRANSFER_CLASS_3"/>
    <property type="match status" value="1"/>
</dbReference>
<dbReference type="GO" id="GO:0004141">
    <property type="term" value="F:dethiobiotin synthase activity"/>
    <property type="evidence" value="ECO:0007669"/>
    <property type="project" value="TreeGrafter"/>
</dbReference>
<dbReference type="Pfam" id="PF00202">
    <property type="entry name" value="Aminotran_3"/>
    <property type="match status" value="2"/>
</dbReference>
<protein>
    <submittedName>
        <fullName evidence="4">Pyridoxal phosphate-dependent transferase</fullName>
    </submittedName>
</protein>
<evidence type="ECO:0000313" key="5">
    <source>
        <dbReference type="Proteomes" id="UP001153365"/>
    </source>
</evidence>
<dbReference type="SUPFAM" id="SSF52540">
    <property type="entry name" value="P-loop containing nucleoside triphosphate hydrolases"/>
    <property type="match status" value="1"/>
</dbReference>
<name>A0AAV0AYM7_PHAPC</name>
<accession>A0AAV0AYM7</accession>
<dbReference type="GO" id="GO:0030170">
    <property type="term" value="F:pyridoxal phosphate binding"/>
    <property type="evidence" value="ECO:0007669"/>
    <property type="project" value="InterPro"/>
</dbReference>
<dbReference type="InterPro" id="IPR005814">
    <property type="entry name" value="Aminotrans_3"/>
</dbReference>
<sequence length="827" mass="92321">MALYRNLRVHQICGGGTGIGKTVVSTALCKASIFSGEQTIYLKPIGTGTDSDDQHVKRFVGPELDSKCLYSFDEPVSPHLAARRMKESTADHQKYLNIPTDQEMVDRIYKFISKTARSVNRSRSASLLVETAGGVHSPTLAGNSQLSVYRSLRLPTILIGSPLLGGISSTISAFESLRLHGFDIDALVILKENYYQNYKYFEDWTRERSIVFEALESPPELLEDFGQDRRQLNNYYEAMTGPESASVRLVKKLQEIHLERVRELGSLSQRAMDKVWWPFVQHDSILDPSQITTIDSAYKDFLMSYRDNTRLKSTERFKSQKKQAENLSLLHSKFDGSASWWTQSLGHAHSSIALSAAHAAGRYGHVLFPKCIHQPALKLAEKLLQTVGKGWADRVFFSDNGSTGVEVALKMGLGSFSRRFKLDNREARNSLGVIGLRGSYHGDTIGAMDASEKSIFNERVDWYKGKGLWFEAPKVMVTSDSGPSVSVNGSQWECRWTKSYGTIKEIYDVEMRLKEDSLTDLYSQNIFKALKRARIEDSLVFGSLILEPVVMGAGGMVFVDPLFQRVLIEIVRQNPTLFDPDRSKLAESMSFDPTTPLTTTTWSGLPVIFDEVFTGLYRLGRPLAGSFLGKNLFPDVAVNSKMLSAGTVPLSVTLAREAIFDTFRGQSLESALLHGHSYTAHPIGCSVAGTSLSIYEKMYEGKDWEKAKDGWQVEKFEKDGIWSFWDMEFLDQACQAEEVEGVMSLGTILAIYFKDQSGSTGYGSEASKGYLERLEERLESFPASTNDGLPLGIHLRALGNVVYLLTSLNTSTRTIKQLQSNILRVLS</sequence>
<comment type="caution">
    <text evidence="4">The sequence shown here is derived from an EMBL/GenBank/DDBJ whole genome shotgun (WGS) entry which is preliminary data.</text>
</comment>
<organism evidence="4 5">
    <name type="scientific">Phakopsora pachyrhizi</name>
    <name type="common">Asian soybean rust disease fungus</name>
    <dbReference type="NCBI Taxonomy" id="170000"/>
    <lineage>
        <taxon>Eukaryota</taxon>
        <taxon>Fungi</taxon>
        <taxon>Dikarya</taxon>
        <taxon>Basidiomycota</taxon>
        <taxon>Pucciniomycotina</taxon>
        <taxon>Pucciniomycetes</taxon>
        <taxon>Pucciniales</taxon>
        <taxon>Phakopsoraceae</taxon>
        <taxon>Phakopsora</taxon>
    </lineage>
</organism>
<dbReference type="GO" id="GO:0005739">
    <property type="term" value="C:mitochondrion"/>
    <property type="evidence" value="ECO:0007669"/>
    <property type="project" value="UniProtKB-SubCell"/>
</dbReference>
<dbReference type="InterPro" id="IPR015421">
    <property type="entry name" value="PyrdxlP-dep_Trfase_major"/>
</dbReference>
<dbReference type="SUPFAM" id="SSF53383">
    <property type="entry name" value="PLP-dependent transferases"/>
    <property type="match status" value="1"/>
</dbReference>
<dbReference type="InterPro" id="IPR027417">
    <property type="entry name" value="P-loop_NTPase"/>
</dbReference>
<keyword evidence="2" id="KW-0032">Aminotransferase</keyword>
<reference evidence="4" key="1">
    <citation type="submission" date="2022-06" db="EMBL/GenBank/DDBJ databases">
        <authorList>
            <consortium name="SYNGENTA / RWTH Aachen University"/>
        </authorList>
    </citation>
    <scope>NUCLEOTIDE SEQUENCE</scope>
</reference>
<keyword evidence="3 4" id="KW-0808">Transferase</keyword>
<dbReference type="Gene3D" id="3.40.50.300">
    <property type="entry name" value="P-loop containing nucleotide triphosphate hydrolases"/>
    <property type="match status" value="1"/>
</dbReference>